<gene>
    <name evidence="1" type="ORF">RDB_LOCUS84633</name>
</gene>
<evidence type="ECO:0000313" key="1">
    <source>
        <dbReference type="EMBL" id="CAE6478347.1"/>
    </source>
</evidence>
<dbReference type="AlphaFoldDB" id="A0A8H3GXD8"/>
<comment type="caution">
    <text evidence="1">The sequence shown here is derived from an EMBL/GenBank/DDBJ whole genome shotgun (WGS) entry which is preliminary data.</text>
</comment>
<dbReference type="InterPro" id="IPR016181">
    <property type="entry name" value="Acyl_CoA_acyltransferase"/>
</dbReference>
<dbReference type="Proteomes" id="UP000663853">
    <property type="component" value="Unassembled WGS sequence"/>
</dbReference>
<dbReference type="InterPro" id="IPR051908">
    <property type="entry name" value="Ribosomal_N-acetyltransferase"/>
</dbReference>
<accession>A0A8H3GXD8</accession>
<dbReference type="PANTHER" id="PTHR43441">
    <property type="entry name" value="RIBOSOMAL-PROTEIN-SERINE ACETYLTRANSFERASE"/>
    <property type="match status" value="1"/>
</dbReference>
<proteinExistence type="predicted"/>
<evidence type="ECO:0008006" key="3">
    <source>
        <dbReference type="Google" id="ProtNLM"/>
    </source>
</evidence>
<evidence type="ECO:0000313" key="2">
    <source>
        <dbReference type="Proteomes" id="UP000663853"/>
    </source>
</evidence>
<sequence>MPAYLNTTTPPEEYELNSIIPIPKKPLETNLVRVEPLIPSIHGEQLAEEFMKFHDEPDVFFYPFPYGKPYTTKRETYVYLEKQRRRPNFLHFAIIDKKSGEFAGTYALGCSPDQATLDVRTMALKLFPKFRGTYILYHSTYLLLCHVLNPVSEGGCGFVRCAWRNSAANPKSARVAEKMGYTLEGPMRCYEVSDPYEGYPYEHFQTAADGTGRLIEDAIIYSMTHFDWLRDGKKQHLEAVCAKWT</sequence>
<dbReference type="PANTHER" id="PTHR43441:SF5">
    <property type="entry name" value="FAMILY ACETYLTRANSFERASE, PUTATIVE-RELATED"/>
    <property type="match status" value="1"/>
</dbReference>
<organism evidence="1 2">
    <name type="scientific">Rhizoctonia solani</name>
    <dbReference type="NCBI Taxonomy" id="456999"/>
    <lineage>
        <taxon>Eukaryota</taxon>
        <taxon>Fungi</taxon>
        <taxon>Dikarya</taxon>
        <taxon>Basidiomycota</taxon>
        <taxon>Agaricomycotina</taxon>
        <taxon>Agaricomycetes</taxon>
        <taxon>Cantharellales</taxon>
        <taxon>Ceratobasidiaceae</taxon>
        <taxon>Rhizoctonia</taxon>
    </lineage>
</organism>
<dbReference type="SUPFAM" id="SSF55729">
    <property type="entry name" value="Acyl-CoA N-acyltransferases (Nat)"/>
    <property type="match status" value="1"/>
</dbReference>
<name>A0A8H3GXD8_9AGAM</name>
<dbReference type="GO" id="GO:0008999">
    <property type="term" value="F:protein-N-terminal-alanine acetyltransferase activity"/>
    <property type="evidence" value="ECO:0007669"/>
    <property type="project" value="TreeGrafter"/>
</dbReference>
<dbReference type="Gene3D" id="3.40.630.30">
    <property type="match status" value="1"/>
</dbReference>
<protein>
    <recommendedName>
        <fullName evidence="3">N-acetyltransferase domain-containing protein</fullName>
    </recommendedName>
</protein>
<dbReference type="GO" id="GO:1990189">
    <property type="term" value="F:protein N-terminal-serine acetyltransferase activity"/>
    <property type="evidence" value="ECO:0007669"/>
    <property type="project" value="TreeGrafter"/>
</dbReference>
<reference evidence="1" key="1">
    <citation type="submission" date="2021-01" db="EMBL/GenBank/DDBJ databases">
        <authorList>
            <person name="Kaushik A."/>
        </authorList>
    </citation>
    <scope>NUCLEOTIDE SEQUENCE</scope>
    <source>
        <strain evidence="1">AG6-10EEA</strain>
    </source>
</reference>
<dbReference type="EMBL" id="CAJMXA010002251">
    <property type="protein sequence ID" value="CAE6478347.1"/>
    <property type="molecule type" value="Genomic_DNA"/>
</dbReference>